<gene>
    <name evidence="1" type="ORF">DSO57_1005690</name>
</gene>
<reference evidence="1" key="1">
    <citation type="submission" date="2022-04" db="EMBL/GenBank/DDBJ databases">
        <title>Genome of the entomopathogenic fungus Entomophthora muscae.</title>
        <authorList>
            <person name="Elya C."/>
            <person name="Lovett B.R."/>
            <person name="Lee E."/>
            <person name="Macias A.M."/>
            <person name="Hajek A.E."/>
            <person name="De Bivort B.L."/>
            <person name="Kasson M.T."/>
            <person name="De Fine Licht H.H."/>
            <person name="Stajich J.E."/>
        </authorList>
    </citation>
    <scope>NUCLEOTIDE SEQUENCE</scope>
    <source>
        <strain evidence="1">Berkeley</strain>
    </source>
</reference>
<dbReference type="Proteomes" id="UP001165960">
    <property type="component" value="Unassembled WGS sequence"/>
</dbReference>
<evidence type="ECO:0000313" key="1">
    <source>
        <dbReference type="EMBL" id="KAJ9078544.1"/>
    </source>
</evidence>
<accession>A0ACC2TV90</accession>
<evidence type="ECO:0000313" key="2">
    <source>
        <dbReference type="Proteomes" id="UP001165960"/>
    </source>
</evidence>
<proteinExistence type="predicted"/>
<sequence length="401" mass="44920">MPGAYDLYQGINIASLICSSLVVIVILTIMSINKVLADRVSLRFTLGTSVFDCMRATLIIFILRKKYDGPLCAFLSFSIHWFTLMYLFLTASIALNLQLVILKGLRFQRVWEFYYWGISVSAVTIILTFPLVFGKLGLNHNSGYCEFVETGPLEMFSWRMLSYLLWVILACLYCTVIAFKVVLQLQKKISILNQVNGELSIAFGELECSKLMCNLKRLIRRILLYCLIPIASHLGFVILTIYKLFSKSPPSFLEGFAMVGLALPGVLNCFAFMMDPALYVAIISLKKHHSASFKDGSSPVFDPPSQKQAPLDSIRVIPESYSHVSSPTLSDFDASLFSPASSLLACNRKYSWPLPPRPAVVSTMINSMAQSSYRSISLYQSSTDPLYIQLNSRLSTFIQGL</sequence>
<comment type="caution">
    <text evidence="1">The sequence shown here is derived from an EMBL/GenBank/DDBJ whole genome shotgun (WGS) entry which is preliminary data.</text>
</comment>
<keyword evidence="2" id="KW-1185">Reference proteome</keyword>
<dbReference type="EMBL" id="QTSX02002145">
    <property type="protein sequence ID" value="KAJ9078544.1"/>
    <property type="molecule type" value="Genomic_DNA"/>
</dbReference>
<name>A0ACC2TV90_9FUNG</name>
<protein>
    <submittedName>
        <fullName evidence="1">Uncharacterized protein</fullName>
    </submittedName>
</protein>
<organism evidence="1 2">
    <name type="scientific">Entomophthora muscae</name>
    <dbReference type="NCBI Taxonomy" id="34485"/>
    <lineage>
        <taxon>Eukaryota</taxon>
        <taxon>Fungi</taxon>
        <taxon>Fungi incertae sedis</taxon>
        <taxon>Zoopagomycota</taxon>
        <taxon>Entomophthoromycotina</taxon>
        <taxon>Entomophthoromycetes</taxon>
        <taxon>Entomophthorales</taxon>
        <taxon>Entomophthoraceae</taxon>
        <taxon>Entomophthora</taxon>
    </lineage>
</organism>